<proteinExistence type="predicted"/>
<dbReference type="Proteomes" id="UP000831701">
    <property type="component" value="Chromosome 3"/>
</dbReference>
<name>A0ACB8X1N0_9TELE</name>
<dbReference type="EMBL" id="CM041533">
    <property type="protein sequence ID" value="KAI3374165.1"/>
    <property type="molecule type" value="Genomic_DNA"/>
</dbReference>
<gene>
    <name evidence="1" type="ORF">L3Q82_006024</name>
</gene>
<evidence type="ECO:0000313" key="1">
    <source>
        <dbReference type="EMBL" id="KAI3374165.1"/>
    </source>
</evidence>
<reference evidence="1" key="1">
    <citation type="submission" date="2022-04" db="EMBL/GenBank/DDBJ databases">
        <title>Jade perch genome.</title>
        <authorList>
            <person name="Chao B."/>
        </authorList>
    </citation>
    <scope>NUCLEOTIDE SEQUENCE</scope>
    <source>
        <strain evidence="1">CB-2022</strain>
    </source>
</reference>
<organism evidence="1 2">
    <name type="scientific">Scortum barcoo</name>
    <name type="common">barcoo grunter</name>
    <dbReference type="NCBI Taxonomy" id="214431"/>
    <lineage>
        <taxon>Eukaryota</taxon>
        <taxon>Metazoa</taxon>
        <taxon>Chordata</taxon>
        <taxon>Craniata</taxon>
        <taxon>Vertebrata</taxon>
        <taxon>Euteleostomi</taxon>
        <taxon>Actinopterygii</taxon>
        <taxon>Neopterygii</taxon>
        <taxon>Teleostei</taxon>
        <taxon>Neoteleostei</taxon>
        <taxon>Acanthomorphata</taxon>
        <taxon>Eupercaria</taxon>
        <taxon>Centrarchiformes</taxon>
        <taxon>Terapontoidei</taxon>
        <taxon>Terapontidae</taxon>
        <taxon>Scortum</taxon>
    </lineage>
</organism>
<accession>A0ACB8X1N0</accession>
<keyword evidence="2" id="KW-1185">Reference proteome</keyword>
<sequence>MLEKGVIRESCSPWAAHIVLVKKKHGSWRFCVDYRKLNAVTHKDAFPLPRIEETLTNLTRAKWFSTLDLASGYWQVEMDPQDREKTAFSTPLGLFEFEHMPFGLFNAPATFQRLMQQCLNGQVTESLLVYLDDIIVYSPDFSSHLQCLDEVFQRLWRHGLKLWLDKCKLLQRDVKFLGHVVDPRGVRPDPDKVSAVLDCPALSTVKQVRAFLGLAGYYRRFVAGFAKIARPLNALLSGVPTDKRMESRSVQWSPECQTSFDALKAALTQAPILAYADYFPPVHPVHRCQ</sequence>
<comment type="caution">
    <text evidence="1">The sequence shown here is derived from an EMBL/GenBank/DDBJ whole genome shotgun (WGS) entry which is preliminary data.</text>
</comment>
<protein>
    <submittedName>
        <fullName evidence="1">Uncharacterized protein</fullName>
    </submittedName>
</protein>
<evidence type="ECO:0000313" key="2">
    <source>
        <dbReference type="Proteomes" id="UP000831701"/>
    </source>
</evidence>